<comment type="caution">
    <text evidence="1">The sequence shown here is derived from an EMBL/GenBank/DDBJ whole genome shotgun (WGS) entry which is preliminary data.</text>
</comment>
<accession>A0A9X7CF48</accession>
<dbReference type="AlphaFoldDB" id="A0A9X7CF48"/>
<name>A0A9X7CF48_BACCE</name>
<dbReference type="EMBL" id="NUIQ01000038">
    <property type="protein sequence ID" value="PGO80383.1"/>
    <property type="molecule type" value="Genomic_DNA"/>
</dbReference>
<feature type="non-terminal residue" evidence="1">
    <location>
        <position position="1"/>
    </location>
</feature>
<evidence type="ECO:0000313" key="1">
    <source>
        <dbReference type="EMBL" id="PGO80383.1"/>
    </source>
</evidence>
<protein>
    <submittedName>
        <fullName evidence="1">IS6 family transposase</fullName>
    </submittedName>
</protein>
<proteinExistence type="predicted"/>
<organism evidence="1 2">
    <name type="scientific">Bacillus cereus</name>
    <dbReference type="NCBI Taxonomy" id="1396"/>
    <lineage>
        <taxon>Bacteria</taxon>
        <taxon>Bacillati</taxon>
        <taxon>Bacillota</taxon>
        <taxon>Bacilli</taxon>
        <taxon>Bacillales</taxon>
        <taxon>Bacillaceae</taxon>
        <taxon>Bacillus</taxon>
        <taxon>Bacillus cereus group</taxon>
    </lineage>
</organism>
<sequence>TLAGIETMHMIKKGQTFQGEKSVRNQIQLINNLFGLTA</sequence>
<gene>
    <name evidence="1" type="ORF">CN980_03395</name>
</gene>
<evidence type="ECO:0000313" key="2">
    <source>
        <dbReference type="Proteomes" id="UP000223834"/>
    </source>
</evidence>
<dbReference type="Proteomes" id="UP000223834">
    <property type="component" value="Unassembled WGS sequence"/>
</dbReference>
<reference evidence="1 2" key="1">
    <citation type="submission" date="2017-09" db="EMBL/GenBank/DDBJ databases">
        <title>Large-scale bioinformatics analysis of Bacillus genomes uncovers conserved roles of natural products in bacterial physiology.</title>
        <authorList>
            <consortium name="Agbiome Team Llc"/>
            <person name="Bleich R.M."/>
            <person name="Grubbs K.J."/>
            <person name="Santa Maria K.C."/>
            <person name="Allen S.E."/>
            <person name="Farag S."/>
            <person name="Shank E.A."/>
            <person name="Bowers A."/>
        </authorList>
    </citation>
    <scope>NUCLEOTIDE SEQUENCE [LARGE SCALE GENOMIC DNA]</scope>
    <source>
        <strain evidence="1 2">AFS049141</strain>
    </source>
</reference>